<dbReference type="Proteomes" id="UP000054266">
    <property type="component" value="Unassembled WGS sequence"/>
</dbReference>
<dbReference type="AlphaFoldDB" id="A0A0D2FYG6"/>
<feature type="compositionally biased region" description="Basic and acidic residues" evidence="1">
    <location>
        <begin position="90"/>
        <end position="101"/>
    </location>
</feature>
<proteinExistence type="predicted"/>
<gene>
    <name evidence="2" type="ORF">PV04_07244</name>
</gene>
<name>A0A0D2FYG6_9EURO</name>
<organism evidence="2 3">
    <name type="scientific">Phialophora macrospora</name>
    <dbReference type="NCBI Taxonomy" id="1851006"/>
    <lineage>
        <taxon>Eukaryota</taxon>
        <taxon>Fungi</taxon>
        <taxon>Dikarya</taxon>
        <taxon>Ascomycota</taxon>
        <taxon>Pezizomycotina</taxon>
        <taxon>Eurotiomycetes</taxon>
        <taxon>Chaetothyriomycetidae</taxon>
        <taxon>Chaetothyriales</taxon>
        <taxon>Herpotrichiellaceae</taxon>
        <taxon>Phialophora</taxon>
    </lineage>
</organism>
<reference evidence="2 3" key="1">
    <citation type="submission" date="2015-01" db="EMBL/GenBank/DDBJ databases">
        <title>The Genome Sequence of Capronia semiimmersa CBS27337.</title>
        <authorList>
            <consortium name="The Broad Institute Genomics Platform"/>
            <person name="Cuomo C."/>
            <person name="de Hoog S."/>
            <person name="Gorbushina A."/>
            <person name="Stielow B."/>
            <person name="Teixiera M."/>
            <person name="Abouelleil A."/>
            <person name="Chapman S.B."/>
            <person name="Priest M."/>
            <person name="Young S.K."/>
            <person name="Wortman J."/>
            <person name="Nusbaum C."/>
            <person name="Birren B."/>
        </authorList>
    </citation>
    <scope>NUCLEOTIDE SEQUENCE [LARGE SCALE GENOMIC DNA]</scope>
    <source>
        <strain evidence="2 3">CBS 27337</strain>
    </source>
</reference>
<evidence type="ECO:0000313" key="2">
    <source>
        <dbReference type="EMBL" id="KIW64944.1"/>
    </source>
</evidence>
<protein>
    <submittedName>
        <fullName evidence="2">Uncharacterized protein</fullName>
    </submittedName>
</protein>
<sequence length="116" mass="12698">MESLLEKLLRYPKPAVSVIDNSPPIEESYLQYKTSNIRVIYRDLYPLPGSDPADSDALVQKRMEVAKSAAALEGEKKAFTAVNARAAQEREEAGVKMRDFAHGGNAKCGSGRSPTE</sequence>
<accession>A0A0D2FYG6</accession>
<evidence type="ECO:0000313" key="3">
    <source>
        <dbReference type="Proteomes" id="UP000054266"/>
    </source>
</evidence>
<keyword evidence="3" id="KW-1185">Reference proteome</keyword>
<evidence type="ECO:0000256" key="1">
    <source>
        <dbReference type="SAM" id="MobiDB-lite"/>
    </source>
</evidence>
<feature type="region of interest" description="Disordered" evidence="1">
    <location>
        <begin position="90"/>
        <end position="116"/>
    </location>
</feature>
<dbReference type="EMBL" id="KN846960">
    <property type="protein sequence ID" value="KIW64944.1"/>
    <property type="molecule type" value="Genomic_DNA"/>
</dbReference>
<dbReference type="HOGENOM" id="CLU_169107_0_0_1"/>